<dbReference type="InterPro" id="IPR038706">
    <property type="entry name" value="Type_VI_SciN-like_sf"/>
</dbReference>
<dbReference type="PANTHER" id="PTHR37625">
    <property type="entry name" value="OUTER MEMBRANE LIPOPROTEIN-RELATED"/>
    <property type="match status" value="1"/>
</dbReference>
<comment type="cofactor">
    <cofactor evidence="1">
        <name>Zn(2+)</name>
        <dbReference type="ChEBI" id="CHEBI:29105"/>
    </cofactor>
</comment>
<evidence type="ECO:0000256" key="5">
    <source>
        <dbReference type="SAM" id="SignalP"/>
    </source>
</evidence>
<dbReference type="PROSITE" id="PS00485">
    <property type="entry name" value="A_DEAMINASE"/>
    <property type="match status" value="1"/>
</dbReference>
<evidence type="ECO:0000313" key="6">
    <source>
        <dbReference type="EMBL" id="AIY41494.1"/>
    </source>
</evidence>
<name>A0A0A1FCT9_9BURK</name>
<reference evidence="7" key="1">
    <citation type="journal article" date="2014" name="Soil Biol. Biochem.">
        <title>Structure and function of bacterial communities in ageing soils: Insights from the Mendocino ecological staircase.</title>
        <authorList>
            <person name="Uroz S."/>
            <person name="Tech J.J."/>
            <person name="Sawaya N.A."/>
            <person name="Frey-Klett P."/>
            <person name="Leveau J.H.J."/>
        </authorList>
    </citation>
    <scope>NUCLEOTIDE SEQUENCE [LARGE SCALE GENOMIC DNA]</scope>
    <source>
        <strain evidence="7">Cal35</strain>
    </source>
</reference>
<dbReference type="Gene3D" id="2.60.40.4150">
    <property type="entry name" value="Type VI secretion system, lipoprotein SciN"/>
    <property type="match status" value="1"/>
</dbReference>
<sequence length="176" mass="19442">MRFTSIVAVCTSLILSGCGAWQAVSDTTVNATKAVFYKQVKVLNVDFKARDSLNPDEKQKPLSVVVRVYQLKDRKAFDTATYNDLLKNDKTVLAQDLLDSHGLVLNPGGAASLSQSMQADTQYVAVAVFFRDATIDANWRRVVAKKSLSADDPLKFELFDNELIAATDVPQERPNK</sequence>
<dbReference type="EMBL" id="CP009962">
    <property type="protein sequence ID" value="AIY41494.1"/>
    <property type="molecule type" value="Genomic_DNA"/>
</dbReference>
<dbReference type="Pfam" id="PF12790">
    <property type="entry name" value="T6SS-SciN"/>
    <property type="match status" value="1"/>
</dbReference>
<dbReference type="InterPro" id="IPR017734">
    <property type="entry name" value="T6SS_SciN"/>
</dbReference>
<dbReference type="PANTHER" id="PTHR37625:SF4">
    <property type="entry name" value="OUTER MEMBRANE LIPOPROTEIN"/>
    <property type="match status" value="1"/>
</dbReference>
<evidence type="ECO:0000256" key="2">
    <source>
        <dbReference type="ARBA" id="ARBA00022723"/>
    </source>
</evidence>
<evidence type="ECO:0000256" key="3">
    <source>
        <dbReference type="ARBA" id="ARBA00022801"/>
    </source>
</evidence>
<dbReference type="GO" id="GO:0009168">
    <property type="term" value="P:purine ribonucleoside monophosphate biosynthetic process"/>
    <property type="evidence" value="ECO:0007669"/>
    <property type="project" value="InterPro"/>
</dbReference>
<dbReference type="AlphaFoldDB" id="A0A0A1FCT9"/>
<dbReference type="HOGENOM" id="CLU_092347_0_1_4"/>
<evidence type="ECO:0000313" key="7">
    <source>
        <dbReference type="Proteomes" id="UP000030302"/>
    </source>
</evidence>
<keyword evidence="4" id="KW-0862">Zinc</keyword>
<dbReference type="Proteomes" id="UP000030302">
    <property type="component" value="Chromosome"/>
</dbReference>
<feature type="signal peptide" evidence="5">
    <location>
        <begin position="1"/>
        <end position="23"/>
    </location>
</feature>
<dbReference type="RefSeq" id="WP_038488847.1">
    <property type="nucleotide sequence ID" value="NZ_CP009962.1"/>
</dbReference>
<keyword evidence="6" id="KW-0449">Lipoprotein</keyword>
<dbReference type="GO" id="GO:0019239">
    <property type="term" value="F:deaminase activity"/>
    <property type="evidence" value="ECO:0007669"/>
    <property type="project" value="InterPro"/>
</dbReference>
<evidence type="ECO:0000256" key="1">
    <source>
        <dbReference type="ARBA" id="ARBA00001947"/>
    </source>
</evidence>
<accession>A0A0A1FCT9</accession>
<gene>
    <name evidence="6" type="ORF">LT85_2336</name>
</gene>
<evidence type="ECO:0000256" key="4">
    <source>
        <dbReference type="ARBA" id="ARBA00022833"/>
    </source>
</evidence>
<feature type="chain" id="PRO_5001983209" evidence="5">
    <location>
        <begin position="24"/>
        <end position="176"/>
    </location>
</feature>
<keyword evidence="3" id="KW-0378">Hydrolase</keyword>
<dbReference type="OrthoDB" id="7021080at2"/>
<keyword evidence="7" id="KW-1185">Reference proteome</keyword>
<dbReference type="NCBIfam" id="TIGR03352">
    <property type="entry name" value="VI_chp_3"/>
    <property type="match status" value="1"/>
</dbReference>
<protein>
    <submittedName>
        <fullName evidence="6">Putative lipoprotein</fullName>
    </submittedName>
</protein>
<keyword evidence="2" id="KW-0479">Metal-binding</keyword>
<dbReference type="KEGG" id="care:LT85_2336"/>
<proteinExistence type="predicted"/>
<dbReference type="GO" id="GO:0046872">
    <property type="term" value="F:metal ion binding"/>
    <property type="evidence" value="ECO:0007669"/>
    <property type="project" value="UniProtKB-KW"/>
</dbReference>
<keyword evidence="5" id="KW-0732">Signal</keyword>
<dbReference type="PROSITE" id="PS51257">
    <property type="entry name" value="PROKAR_LIPOPROTEIN"/>
    <property type="match status" value="1"/>
</dbReference>
<dbReference type="STRING" id="279058.LT85_2336"/>
<dbReference type="InterPro" id="IPR006650">
    <property type="entry name" value="A/AMP_deam_AS"/>
</dbReference>
<organism evidence="6 7">
    <name type="scientific">Collimonas arenae</name>
    <dbReference type="NCBI Taxonomy" id="279058"/>
    <lineage>
        <taxon>Bacteria</taxon>
        <taxon>Pseudomonadati</taxon>
        <taxon>Pseudomonadota</taxon>
        <taxon>Betaproteobacteria</taxon>
        <taxon>Burkholderiales</taxon>
        <taxon>Oxalobacteraceae</taxon>
        <taxon>Collimonas</taxon>
    </lineage>
</organism>